<dbReference type="Proteomes" id="UP000199503">
    <property type="component" value="Unassembled WGS sequence"/>
</dbReference>
<organism evidence="3 4">
    <name type="scientific">Lentzea albida</name>
    <dbReference type="NCBI Taxonomy" id="65499"/>
    <lineage>
        <taxon>Bacteria</taxon>
        <taxon>Bacillati</taxon>
        <taxon>Actinomycetota</taxon>
        <taxon>Actinomycetes</taxon>
        <taxon>Pseudonocardiales</taxon>
        <taxon>Pseudonocardiaceae</taxon>
        <taxon>Lentzea</taxon>
    </lineage>
</organism>
<dbReference type="InterPro" id="IPR024520">
    <property type="entry name" value="DUF3558"/>
</dbReference>
<evidence type="ECO:0008006" key="5">
    <source>
        <dbReference type="Google" id="ProtNLM"/>
    </source>
</evidence>
<keyword evidence="4" id="KW-1185">Reference proteome</keyword>
<dbReference type="STRING" id="65499.SAMN04488000_11599"/>
<sequence length="191" mass="19412">MTALLTAVLALGVLAGCTSTQTGGNPTSAPTTGAGQTSSQPTSDGSDAGLSIAKYVSSPCSILTASQVSSLGSVREPAPGSGTLGPNCVWMGQDVIKNSKYTVHVTENKSFEDLVGNVKANPVFTDKTIDGVRVISTSQTDASTGCLTSLQASKTDSITVQVSTAAEERASKPACQESERVAQLIITNLKG</sequence>
<feature type="chain" id="PRO_5038425027" description="DUF3558 domain-containing protein" evidence="2">
    <location>
        <begin position="23"/>
        <end position="191"/>
    </location>
</feature>
<proteinExistence type="predicted"/>
<protein>
    <recommendedName>
        <fullName evidence="5">DUF3558 domain-containing protein</fullName>
    </recommendedName>
</protein>
<evidence type="ECO:0000256" key="2">
    <source>
        <dbReference type="SAM" id="SignalP"/>
    </source>
</evidence>
<feature type="signal peptide" evidence="2">
    <location>
        <begin position="1"/>
        <end position="22"/>
    </location>
</feature>
<evidence type="ECO:0000256" key="1">
    <source>
        <dbReference type="SAM" id="MobiDB-lite"/>
    </source>
</evidence>
<name>A0A1H9U8T4_9PSEU</name>
<dbReference type="EMBL" id="FOFV01000015">
    <property type="protein sequence ID" value="SES05875.1"/>
    <property type="molecule type" value="Genomic_DNA"/>
</dbReference>
<dbReference type="Pfam" id="PF12079">
    <property type="entry name" value="DUF3558"/>
    <property type="match status" value="1"/>
</dbReference>
<feature type="compositionally biased region" description="Polar residues" evidence="1">
    <location>
        <begin position="20"/>
        <end position="45"/>
    </location>
</feature>
<dbReference type="AlphaFoldDB" id="A0A1H9U8T4"/>
<dbReference type="OrthoDB" id="3697076at2"/>
<evidence type="ECO:0000313" key="4">
    <source>
        <dbReference type="Proteomes" id="UP000199503"/>
    </source>
</evidence>
<evidence type="ECO:0000313" key="3">
    <source>
        <dbReference type="EMBL" id="SES05875.1"/>
    </source>
</evidence>
<feature type="region of interest" description="Disordered" evidence="1">
    <location>
        <begin position="20"/>
        <end position="46"/>
    </location>
</feature>
<reference evidence="4" key="1">
    <citation type="submission" date="2016-10" db="EMBL/GenBank/DDBJ databases">
        <authorList>
            <person name="Varghese N."/>
            <person name="Submissions S."/>
        </authorList>
    </citation>
    <scope>NUCLEOTIDE SEQUENCE [LARGE SCALE GENOMIC DNA]</scope>
    <source>
        <strain evidence="4">DSM 44437</strain>
    </source>
</reference>
<accession>A0A1H9U8T4</accession>
<gene>
    <name evidence="3" type="ORF">SAMN04488000_11599</name>
</gene>
<dbReference type="RefSeq" id="WP_089922122.1">
    <property type="nucleotide sequence ID" value="NZ_FOFV01000015.1"/>
</dbReference>
<keyword evidence="2" id="KW-0732">Signal</keyword>